<dbReference type="CDD" id="cd03013">
    <property type="entry name" value="PRX5_like"/>
    <property type="match status" value="1"/>
</dbReference>
<reference evidence="6 7" key="1">
    <citation type="submission" date="2024-02" db="EMBL/GenBank/DDBJ databases">
        <authorList>
            <person name="Chen Y."/>
            <person name="Shah S."/>
            <person name="Dougan E. K."/>
            <person name="Thang M."/>
            <person name="Chan C."/>
        </authorList>
    </citation>
    <scope>NUCLEOTIDE SEQUENCE [LARGE SCALE GENOMIC DNA]</scope>
</reference>
<sequence>MLTCVAENSERQLLFERSSGQQVQFAIPQKNGDVYAFGKAFNSSWRHGVPPQRRPGGAEEPNLTVQLWGQRGVQVKLPVSLSGSFSEIVFQDPSSASEPRQCEVCRRMAEPGGGRTDLDGHWSCQKCVLRWELLGWRPCAAKMPGEVTDGVTLRRAQVALAILVGHRTTLRRRALFPDGWYALHVGPLGESEASDDSVFEWPEAPEEKNLPHQAVVGLLCLQRESARVAISGDWRGPEQRYKITKTVPLKAVPKRGGSRERKRKRCMATGALVNTTGEAMKDDTALLCKEGSRRGALGVGRPESVEAEADSDCLPCHGPGRPEEPWRLGAVVRRRVLELAADMKVLENPHVEPDATSLELVNTWETKWSWNWWSGDDWTTGGPLFGSYKGMGRSLGCERNRGRLGLLALEERELGGRCPAELVEVNVGWLLPVPGKPVEHSKAQQLSPPLWVQSRPESTQWVPGVNQPRRFAQQLRSFFGTSESFVGTASPNAGPQCRISIARQAKEGDSLPSVEIDEGKPGEAVNVAELFKGKKGVLFAVPGAFTPTCSEKHLPGYIEQAEELKAAGAEVVACVSVNDAFVMKAWGEQQKAEGKVRMLADAKCELTKALDMELDASAKLGNIRSERYAMIIDDGKITKIAMGEDSFAPEILAALK</sequence>
<protein>
    <recommendedName>
        <fullName evidence="5">Thioredoxin domain-containing protein</fullName>
    </recommendedName>
</protein>
<organism evidence="6 7">
    <name type="scientific">Durusdinium trenchii</name>
    <dbReference type="NCBI Taxonomy" id="1381693"/>
    <lineage>
        <taxon>Eukaryota</taxon>
        <taxon>Sar</taxon>
        <taxon>Alveolata</taxon>
        <taxon>Dinophyceae</taxon>
        <taxon>Suessiales</taxon>
        <taxon>Symbiodiniaceae</taxon>
        <taxon>Durusdinium</taxon>
    </lineage>
</organism>
<evidence type="ECO:0000256" key="4">
    <source>
        <dbReference type="ARBA" id="ARBA00023002"/>
    </source>
</evidence>
<evidence type="ECO:0000259" key="5">
    <source>
        <dbReference type="PROSITE" id="PS51352"/>
    </source>
</evidence>
<dbReference type="InterPro" id="IPR036249">
    <property type="entry name" value="Thioredoxin-like_sf"/>
</dbReference>
<accession>A0ABP0N256</accession>
<dbReference type="Pfam" id="PF08534">
    <property type="entry name" value="Redoxin"/>
    <property type="match status" value="1"/>
</dbReference>
<dbReference type="InterPro" id="IPR013740">
    <property type="entry name" value="Redoxin"/>
</dbReference>
<dbReference type="SUPFAM" id="SSF52833">
    <property type="entry name" value="Thioredoxin-like"/>
    <property type="match status" value="1"/>
</dbReference>
<keyword evidence="3" id="KW-0049">Antioxidant</keyword>
<evidence type="ECO:0000256" key="3">
    <source>
        <dbReference type="ARBA" id="ARBA00022862"/>
    </source>
</evidence>
<proteinExistence type="inferred from homology"/>
<evidence type="ECO:0000256" key="1">
    <source>
        <dbReference type="ARBA" id="ARBA00010505"/>
    </source>
</evidence>
<dbReference type="Gene3D" id="3.40.30.10">
    <property type="entry name" value="Glutaredoxin"/>
    <property type="match status" value="1"/>
</dbReference>
<dbReference type="InterPro" id="IPR013766">
    <property type="entry name" value="Thioredoxin_domain"/>
</dbReference>
<feature type="domain" description="Thioredoxin" evidence="5">
    <location>
        <begin position="505"/>
        <end position="656"/>
    </location>
</feature>
<keyword evidence="2" id="KW-0575">Peroxidase</keyword>
<gene>
    <name evidence="6" type="ORF">CCMP2556_LOCUS28226</name>
</gene>
<evidence type="ECO:0000256" key="2">
    <source>
        <dbReference type="ARBA" id="ARBA00022559"/>
    </source>
</evidence>
<keyword evidence="4" id="KW-0560">Oxidoreductase</keyword>
<evidence type="ECO:0000313" key="7">
    <source>
        <dbReference type="Proteomes" id="UP001642484"/>
    </source>
</evidence>
<dbReference type="PROSITE" id="PS51352">
    <property type="entry name" value="THIOREDOXIN_2"/>
    <property type="match status" value="1"/>
</dbReference>
<comment type="caution">
    <text evidence="6">The sequence shown here is derived from an EMBL/GenBank/DDBJ whole genome shotgun (WGS) entry which is preliminary data.</text>
</comment>
<evidence type="ECO:0000313" key="6">
    <source>
        <dbReference type="EMBL" id="CAK9057127.1"/>
    </source>
</evidence>
<dbReference type="EMBL" id="CAXAMN010021112">
    <property type="protein sequence ID" value="CAK9057127.1"/>
    <property type="molecule type" value="Genomic_DNA"/>
</dbReference>
<name>A0ABP0N256_9DINO</name>
<dbReference type="Proteomes" id="UP001642484">
    <property type="component" value="Unassembled WGS sequence"/>
</dbReference>
<dbReference type="PANTHER" id="PTHR10430">
    <property type="entry name" value="PEROXIREDOXIN"/>
    <property type="match status" value="1"/>
</dbReference>
<dbReference type="InterPro" id="IPR037944">
    <property type="entry name" value="PRX5-like"/>
</dbReference>
<dbReference type="PANTHER" id="PTHR10430:SF16">
    <property type="entry name" value="PEROXIREDOXIN-5, MITOCHONDRIAL"/>
    <property type="match status" value="1"/>
</dbReference>
<keyword evidence="7" id="KW-1185">Reference proteome</keyword>
<comment type="similarity">
    <text evidence="1">Belongs to the peroxiredoxin family. Prx5 subfamily.</text>
</comment>